<evidence type="ECO:0000259" key="5">
    <source>
        <dbReference type="SMART" id="SM00387"/>
    </source>
</evidence>
<evidence type="ECO:0000256" key="2">
    <source>
        <dbReference type="ARBA" id="ARBA00022777"/>
    </source>
</evidence>
<dbReference type="GO" id="GO:0000155">
    <property type="term" value="F:phosphorelay sensor kinase activity"/>
    <property type="evidence" value="ECO:0007669"/>
    <property type="project" value="InterPro"/>
</dbReference>
<evidence type="ECO:0000313" key="6">
    <source>
        <dbReference type="EMBL" id="GAF47469.1"/>
    </source>
</evidence>
<dbReference type="OrthoDB" id="144293at2"/>
<feature type="domain" description="Histidine kinase/HSP90-like ATPase" evidence="5">
    <location>
        <begin position="286"/>
        <end position="387"/>
    </location>
</feature>
<dbReference type="SMART" id="SM00387">
    <property type="entry name" value="HATPase_c"/>
    <property type="match status" value="1"/>
</dbReference>
<proteinExistence type="predicted"/>
<dbReference type="EMBL" id="BAWF01000041">
    <property type="protein sequence ID" value="GAF47469.1"/>
    <property type="molecule type" value="Genomic_DNA"/>
</dbReference>
<dbReference type="SMART" id="SM00065">
    <property type="entry name" value="GAF"/>
    <property type="match status" value="1"/>
</dbReference>
<gene>
    <name evidence="6" type="ORF">RW1_041_00140</name>
</gene>
<dbReference type="PANTHER" id="PTHR24421">
    <property type="entry name" value="NITRATE/NITRITE SENSOR PROTEIN NARX-RELATED"/>
    <property type="match status" value="1"/>
</dbReference>
<name>X0PW09_RHOWR</name>
<dbReference type="InterPro" id="IPR036890">
    <property type="entry name" value="HATPase_C_sf"/>
</dbReference>
<keyword evidence="3" id="KW-0902">Two-component regulatory system</keyword>
<dbReference type="Pfam" id="PF02518">
    <property type="entry name" value="HATPase_c"/>
    <property type="match status" value="1"/>
</dbReference>
<evidence type="ECO:0000313" key="7">
    <source>
        <dbReference type="Proteomes" id="UP000019491"/>
    </source>
</evidence>
<accession>X0PW09</accession>
<dbReference type="Gene3D" id="3.30.450.40">
    <property type="match status" value="1"/>
</dbReference>
<dbReference type="Pfam" id="PF07730">
    <property type="entry name" value="HisKA_3"/>
    <property type="match status" value="1"/>
</dbReference>
<dbReference type="GO" id="GO:0046983">
    <property type="term" value="F:protein dimerization activity"/>
    <property type="evidence" value="ECO:0007669"/>
    <property type="project" value="InterPro"/>
</dbReference>
<dbReference type="InterPro" id="IPR050482">
    <property type="entry name" value="Sensor_HK_TwoCompSys"/>
</dbReference>
<evidence type="ECO:0000256" key="3">
    <source>
        <dbReference type="ARBA" id="ARBA00023012"/>
    </source>
</evidence>
<dbReference type="SUPFAM" id="SSF55874">
    <property type="entry name" value="ATPase domain of HSP90 chaperone/DNA topoisomerase II/histidine kinase"/>
    <property type="match status" value="1"/>
</dbReference>
<keyword evidence="1" id="KW-0808">Transferase</keyword>
<evidence type="ECO:0000259" key="4">
    <source>
        <dbReference type="SMART" id="SM00065"/>
    </source>
</evidence>
<dbReference type="SUPFAM" id="SSF55781">
    <property type="entry name" value="GAF domain-like"/>
    <property type="match status" value="1"/>
</dbReference>
<dbReference type="PANTHER" id="PTHR24421:SF61">
    <property type="entry name" value="OXYGEN SENSOR HISTIDINE KINASE NREB"/>
    <property type="match status" value="1"/>
</dbReference>
<comment type="caution">
    <text evidence="6">The sequence shown here is derived from an EMBL/GenBank/DDBJ whole genome shotgun (WGS) entry which is preliminary data.</text>
</comment>
<dbReference type="Pfam" id="PF01590">
    <property type="entry name" value="GAF"/>
    <property type="match status" value="1"/>
</dbReference>
<dbReference type="InterPro" id="IPR011712">
    <property type="entry name" value="Sig_transdc_His_kin_sub3_dim/P"/>
</dbReference>
<evidence type="ECO:0000256" key="1">
    <source>
        <dbReference type="ARBA" id="ARBA00022679"/>
    </source>
</evidence>
<dbReference type="InterPro" id="IPR003594">
    <property type="entry name" value="HATPase_dom"/>
</dbReference>
<dbReference type="AlphaFoldDB" id="X0PW09"/>
<keyword evidence="7" id="KW-1185">Reference proteome</keyword>
<protein>
    <submittedName>
        <fullName evidence="6">Putative two-component histidine kinase</fullName>
    </submittedName>
</protein>
<dbReference type="CDD" id="cd16917">
    <property type="entry name" value="HATPase_UhpB-NarQ-NarX-like"/>
    <property type="match status" value="1"/>
</dbReference>
<sequence>MTAVNESVRVGKPERVAELSFPTLGLMELDALARRVADYVRTDLGVDLVNMTILDKRDLVVRATAGNHTEEMAGMRFPVRTGLGGLTLLRRRPVKVDDYAQVQSPLPFLDVMVRREGIRAAAGVPLFVNAEVLGLLFVGRRGDEPISADDLRRLGCIATTVSPMVGASMQLAQSVEAARADERERLAREVHDELIPLLFGIRVSARRAREVASTGDLELLDQVRTIESLAGAANSMARDALDAAGAVPDGRDLALRLRTVTRRFSGRAATPVSFGVAGTPFLLDQAASDTLGSVVTEALNNVMKHAPESEVAVTLTFGADIVTVAVMDDGGGHREHSVARPVMPTGGRAKFGLKSLRHRMSLLGGRLQVSENEDGGVTVSAWVPALP</sequence>
<feature type="domain" description="GAF" evidence="4">
    <location>
        <begin position="28"/>
        <end position="179"/>
    </location>
</feature>
<dbReference type="RefSeq" id="WP_081792504.1">
    <property type="nucleotide sequence ID" value="NZ_BAWF01000041.1"/>
</dbReference>
<dbReference type="GO" id="GO:0016020">
    <property type="term" value="C:membrane"/>
    <property type="evidence" value="ECO:0007669"/>
    <property type="project" value="InterPro"/>
</dbReference>
<keyword evidence="2 6" id="KW-0418">Kinase</keyword>
<dbReference type="Gene3D" id="3.30.565.10">
    <property type="entry name" value="Histidine kinase-like ATPase, C-terminal domain"/>
    <property type="match status" value="1"/>
</dbReference>
<dbReference type="Gene3D" id="1.20.5.1930">
    <property type="match status" value="1"/>
</dbReference>
<organism evidence="6 7">
    <name type="scientific">Rhodococcus wratislaviensis NBRC 100605</name>
    <dbReference type="NCBI Taxonomy" id="1219028"/>
    <lineage>
        <taxon>Bacteria</taxon>
        <taxon>Bacillati</taxon>
        <taxon>Actinomycetota</taxon>
        <taxon>Actinomycetes</taxon>
        <taxon>Mycobacteriales</taxon>
        <taxon>Nocardiaceae</taxon>
        <taxon>Rhodococcus</taxon>
    </lineage>
</organism>
<dbReference type="InterPro" id="IPR029016">
    <property type="entry name" value="GAF-like_dom_sf"/>
</dbReference>
<dbReference type="InterPro" id="IPR003018">
    <property type="entry name" value="GAF"/>
</dbReference>
<dbReference type="Proteomes" id="UP000019491">
    <property type="component" value="Unassembled WGS sequence"/>
</dbReference>
<reference evidence="6 7" key="1">
    <citation type="submission" date="2014-02" db="EMBL/GenBank/DDBJ databases">
        <title>Whole genome shotgun sequence of Rhodococcus wratislaviensis NBRC 100605.</title>
        <authorList>
            <person name="Hosoyama A."/>
            <person name="Tsuchikane K."/>
            <person name="Yoshida I."/>
            <person name="Ohji S."/>
            <person name="Ichikawa N."/>
            <person name="Yamazoe A."/>
            <person name="Fujita N."/>
        </authorList>
    </citation>
    <scope>NUCLEOTIDE SEQUENCE [LARGE SCALE GENOMIC DNA]</scope>
    <source>
        <strain evidence="6 7">NBRC 100605</strain>
    </source>
</reference>